<sequence length="247" mass="26056">MRSFTIASTILLAATSALAAPLNSTLHFYGKRDAVCGLDFRALVNKAACIPTGVQFSLTPPSTINKVKLTAEELKTGPANAQCDHLVELQLLDSVAQRSGICNIMVALVAADPKQSKVALLAKASTDISALQNLNFLEATVNNRKKTVIQRSLKSAAQESTPLDKAVGNFLRLVQADGTAVARTLDAELSHIKATAAAVLKTLPDGKSTRDKATVVKKNLDTALKNFNGAITVTGEWNKVVAAAPHS</sequence>
<reference evidence="1" key="1">
    <citation type="journal article" date="2021" name="Environ. Microbiol.">
        <title>Gene family expansions and transcriptome signatures uncover fungal adaptations to wood decay.</title>
        <authorList>
            <person name="Hage H."/>
            <person name="Miyauchi S."/>
            <person name="Viragh M."/>
            <person name="Drula E."/>
            <person name="Min B."/>
            <person name="Chaduli D."/>
            <person name="Navarro D."/>
            <person name="Favel A."/>
            <person name="Norest M."/>
            <person name="Lesage-Meessen L."/>
            <person name="Balint B."/>
            <person name="Merenyi Z."/>
            <person name="de Eugenio L."/>
            <person name="Morin E."/>
            <person name="Martinez A.T."/>
            <person name="Baldrian P."/>
            <person name="Stursova M."/>
            <person name="Martinez M.J."/>
            <person name="Novotny C."/>
            <person name="Magnuson J.K."/>
            <person name="Spatafora J.W."/>
            <person name="Maurice S."/>
            <person name="Pangilinan J."/>
            <person name="Andreopoulos W."/>
            <person name="LaButti K."/>
            <person name="Hundley H."/>
            <person name="Na H."/>
            <person name="Kuo A."/>
            <person name="Barry K."/>
            <person name="Lipzen A."/>
            <person name="Henrissat B."/>
            <person name="Riley R."/>
            <person name="Ahrendt S."/>
            <person name="Nagy L.G."/>
            <person name="Grigoriev I.V."/>
            <person name="Martin F."/>
            <person name="Rosso M.N."/>
        </authorList>
    </citation>
    <scope>NUCLEOTIDE SEQUENCE</scope>
    <source>
        <strain evidence="1">CBS 384.51</strain>
    </source>
</reference>
<name>A0ACB8U0C9_9APHY</name>
<gene>
    <name evidence="1" type="ORF">BDY19DRAFT_953337</name>
</gene>
<evidence type="ECO:0000313" key="2">
    <source>
        <dbReference type="Proteomes" id="UP001055072"/>
    </source>
</evidence>
<dbReference type="Proteomes" id="UP001055072">
    <property type="component" value="Unassembled WGS sequence"/>
</dbReference>
<protein>
    <submittedName>
        <fullName evidence="1">Uncharacterized protein</fullName>
    </submittedName>
</protein>
<proteinExistence type="predicted"/>
<dbReference type="EMBL" id="MU274916">
    <property type="protein sequence ID" value="KAI0087812.1"/>
    <property type="molecule type" value="Genomic_DNA"/>
</dbReference>
<keyword evidence="2" id="KW-1185">Reference proteome</keyword>
<accession>A0ACB8U0C9</accession>
<evidence type="ECO:0000313" key="1">
    <source>
        <dbReference type="EMBL" id="KAI0087812.1"/>
    </source>
</evidence>
<comment type="caution">
    <text evidence="1">The sequence shown here is derived from an EMBL/GenBank/DDBJ whole genome shotgun (WGS) entry which is preliminary data.</text>
</comment>
<organism evidence="1 2">
    <name type="scientific">Irpex rosettiformis</name>
    <dbReference type="NCBI Taxonomy" id="378272"/>
    <lineage>
        <taxon>Eukaryota</taxon>
        <taxon>Fungi</taxon>
        <taxon>Dikarya</taxon>
        <taxon>Basidiomycota</taxon>
        <taxon>Agaricomycotina</taxon>
        <taxon>Agaricomycetes</taxon>
        <taxon>Polyporales</taxon>
        <taxon>Irpicaceae</taxon>
        <taxon>Irpex</taxon>
    </lineage>
</organism>